<dbReference type="PANTHER" id="PTHR19446">
    <property type="entry name" value="REVERSE TRANSCRIPTASES"/>
    <property type="match status" value="1"/>
</dbReference>
<evidence type="ECO:0000313" key="4">
    <source>
        <dbReference type="Proteomes" id="UP000499080"/>
    </source>
</evidence>
<feature type="non-terminal residue" evidence="3">
    <location>
        <position position="1"/>
    </location>
</feature>
<sequence>KGGKYQRLASFYRPISLLPTIGKVLEKLMTQRLTYHLEATKQNERPTVWLQRRIDCGCSSQRAAKKDSNSKKRCKHVLALSIDIKGEFDKLHHPAVLTSLDASTCPIKITKLFHNLLQNKKVTLLTPQGRATTDDQKQGCPQGSCSGQSFDWVLSGY</sequence>
<dbReference type="PROSITE" id="PS50966">
    <property type="entry name" value="ZF_SWIM"/>
    <property type="match status" value="1"/>
</dbReference>
<evidence type="ECO:0000256" key="1">
    <source>
        <dbReference type="PROSITE-ProRule" id="PRU00325"/>
    </source>
</evidence>
<evidence type="ECO:0000259" key="2">
    <source>
        <dbReference type="PROSITE" id="PS50966"/>
    </source>
</evidence>
<dbReference type="InterPro" id="IPR007527">
    <property type="entry name" value="Znf_SWIM"/>
</dbReference>
<protein>
    <recommendedName>
        <fullName evidence="2">SWIM-type domain-containing protein</fullName>
    </recommendedName>
</protein>
<keyword evidence="1" id="KW-0862">Zinc</keyword>
<dbReference type="InterPro" id="IPR000477">
    <property type="entry name" value="RT_dom"/>
</dbReference>
<reference evidence="3 4" key="1">
    <citation type="journal article" date="2019" name="Sci. Rep.">
        <title>Orb-weaving spider Araneus ventricosus genome elucidates the spidroin gene catalogue.</title>
        <authorList>
            <person name="Kono N."/>
            <person name="Nakamura H."/>
            <person name="Ohtoshi R."/>
            <person name="Moran D.A.P."/>
            <person name="Shinohara A."/>
            <person name="Yoshida Y."/>
            <person name="Fujiwara M."/>
            <person name="Mori M."/>
            <person name="Tomita M."/>
            <person name="Arakawa K."/>
        </authorList>
    </citation>
    <scope>NUCLEOTIDE SEQUENCE [LARGE SCALE GENOMIC DNA]</scope>
</reference>
<dbReference type="EMBL" id="BGPR01030154">
    <property type="protein sequence ID" value="GBO02490.1"/>
    <property type="molecule type" value="Genomic_DNA"/>
</dbReference>
<keyword evidence="4" id="KW-1185">Reference proteome</keyword>
<proteinExistence type="predicted"/>
<comment type="caution">
    <text evidence="3">The sequence shown here is derived from an EMBL/GenBank/DDBJ whole genome shotgun (WGS) entry which is preliminary data.</text>
</comment>
<feature type="domain" description="SWIM-type" evidence="2">
    <location>
        <begin position="35"/>
        <end position="85"/>
    </location>
</feature>
<accession>A0A4Y2TSW0</accession>
<evidence type="ECO:0000313" key="3">
    <source>
        <dbReference type="EMBL" id="GBO02490.1"/>
    </source>
</evidence>
<dbReference type="Pfam" id="PF00078">
    <property type="entry name" value="RVT_1"/>
    <property type="match status" value="1"/>
</dbReference>
<dbReference type="GO" id="GO:0008270">
    <property type="term" value="F:zinc ion binding"/>
    <property type="evidence" value="ECO:0007669"/>
    <property type="project" value="UniProtKB-KW"/>
</dbReference>
<name>A0A4Y2TSW0_ARAVE</name>
<keyword evidence="1" id="KW-0863">Zinc-finger</keyword>
<dbReference type="Proteomes" id="UP000499080">
    <property type="component" value="Unassembled WGS sequence"/>
</dbReference>
<dbReference type="AlphaFoldDB" id="A0A4Y2TSW0"/>
<keyword evidence="1" id="KW-0479">Metal-binding</keyword>
<gene>
    <name evidence="3" type="ORF">AVEN_70399_1</name>
</gene>
<organism evidence="3 4">
    <name type="scientific">Araneus ventricosus</name>
    <name type="common">Orbweaver spider</name>
    <name type="synonym">Epeira ventricosa</name>
    <dbReference type="NCBI Taxonomy" id="182803"/>
    <lineage>
        <taxon>Eukaryota</taxon>
        <taxon>Metazoa</taxon>
        <taxon>Ecdysozoa</taxon>
        <taxon>Arthropoda</taxon>
        <taxon>Chelicerata</taxon>
        <taxon>Arachnida</taxon>
        <taxon>Araneae</taxon>
        <taxon>Araneomorphae</taxon>
        <taxon>Entelegynae</taxon>
        <taxon>Araneoidea</taxon>
        <taxon>Araneidae</taxon>
        <taxon>Araneus</taxon>
    </lineage>
</organism>